<organism evidence="3 4">
    <name type="scientific">Brenthis ino</name>
    <name type="common">lesser marbled fritillary</name>
    <dbReference type="NCBI Taxonomy" id="405034"/>
    <lineage>
        <taxon>Eukaryota</taxon>
        <taxon>Metazoa</taxon>
        <taxon>Ecdysozoa</taxon>
        <taxon>Arthropoda</taxon>
        <taxon>Hexapoda</taxon>
        <taxon>Insecta</taxon>
        <taxon>Pterygota</taxon>
        <taxon>Neoptera</taxon>
        <taxon>Endopterygota</taxon>
        <taxon>Lepidoptera</taxon>
        <taxon>Glossata</taxon>
        <taxon>Ditrysia</taxon>
        <taxon>Papilionoidea</taxon>
        <taxon>Nymphalidae</taxon>
        <taxon>Heliconiinae</taxon>
        <taxon>Argynnini</taxon>
        <taxon>Brenthis</taxon>
    </lineage>
</organism>
<accession>A0A8J9UWL3</accession>
<sequence>MVFLLNIILLVSLLSMSYAQINHNEESNGVKYFRHNQNIGFYSFEPRKILFPITGLPKFRKIIYSSAHLRLGNYANEYATNSNDGYRSNSFMESNFGTPRSEDTSSTKNINKDSVTPASHAKTTVDAVQDNQTSVSSQDNSEGAKITEEVTEISEDFTTPTVETTTVEDYDELQRMAVPPQVVASLLG</sequence>
<feature type="compositionally biased region" description="Polar residues" evidence="1">
    <location>
        <begin position="106"/>
        <end position="117"/>
    </location>
</feature>
<evidence type="ECO:0000256" key="1">
    <source>
        <dbReference type="SAM" id="MobiDB-lite"/>
    </source>
</evidence>
<dbReference type="EMBL" id="OV170227">
    <property type="protein sequence ID" value="CAH0727791.1"/>
    <property type="molecule type" value="Genomic_DNA"/>
</dbReference>
<keyword evidence="4" id="KW-1185">Reference proteome</keyword>
<feature type="compositionally biased region" description="Polar residues" evidence="1">
    <location>
        <begin position="90"/>
        <end position="99"/>
    </location>
</feature>
<evidence type="ECO:0000313" key="4">
    <source>
        <dbReference type="Proteomes" id="UP000838878"/>
    </source>
</evidence>
<gene>
    <name evidence="3" type="ORF">BINO364_LOCUS13090</name>
</gene>
<dbReference type="OrthoDB" id="6924658at2759"/>
<feature type="signal peptide" evidence="2">
    <location>
        <begin position="1"/>
        <end position="19"/>
    </location>
</feature>
<feature type="non-terminal residue" evidence="3">
    <location>
        <position position="188"/>
    </location>
</feature>
<feature type="compositionally biased region" description="Polar residues" evidence="1">
    <location>
        <begin position="129"/>
        <end position="141"/>
    </location>
</feature>
<feature type="region of interest" description="Disordered" evidence="1">
    <location>
        <begin position="90"/>
        <end position="159"/>
    </location>
</feature>
<name>A0A8J9UWL3_9NEOP</name>
<feature type="chain" id="PRO_5035454802" evidence="2">
    <location>
        <begin position="20"/>
        <end position="188"/>
    </location>
</feature>
<reference evidence="3" key="1">
    <citation type="submission" date="2021-12" db="EMBL/GenBank/DDBJ databases">
        <authorList>
            <person name="Martin H S."/>
        </authorList>
    </citation>
    <scope>NUCLEOTIDE SEQUENCE</scope>
</reference>
<proteinExistence type="predicted"/>
<keyword evidence="2" id="KW-0732">Signal</keyword>
<protein>
    <submittedName>
        <fullName evidence="3">Uncharacterized protein</fullName>
    </submittedName>
</protein>
<evidence type="ECO:0000313" key="3">
    <source>
        <dbReference type="EMBL" id="CAH0727791.1"/>
    </source>
</evidence>
<dbReference type="Proteomes" id="UP000838878">
    <property type="component" value="Chromosome 7"/>
</dbReference>
<dbReference type="AlphaFoldDB" id="A0A8J9UWL3"/>
<evidence type="ECO:0000256" key="2">
    <source>
        <dbReference type="SAM" id="SignalP"/>
    </source>
</evidence>